<comment type="similarity">
    <text evidence="1">Belongs to the Necrosis inducing protein (NPP1) family.</text>
</comment>
<comment type="caution">
    <text evidence="4">The sequence shown here is derived from an EMBL/GenBank/DDBJ whole genome shotgun (WGS) entry which is preliminary data.</text>
</comment>
<keyword evidence="3" id="KW-0732">Signal</keyword>
<sequence>MHFTTIFSALAVASGVLAAPTPPQLDARAVVPHSSLNPVPTRLQGGAVGRAIQRFQPLLHIAHGCQPYTAVDDNGNTSGGLQDTGNVSAGCRDQNKGQTYARAAWHKGKFAIMYAWYWPKDQPAAGNVAGGHRHDWESVVVWLDNPANANPQILGAAASGHGGYSPTKSPNIQGSNVKVEYFVSFPRNHALQFTNTVGRTYWINDWDAMPNAEKQALAPTTLFGKANVPFRNDNFASNLDKAFV</sequence>
<dbReference type="AlphaFoldDB" id="A0AAD4IEI4"/>
<feature type="signal peptide" evidence="3">
    <location>
        <begin position="1"/>
        <end position="18"/>
    </location>
</feature>
<keyword evidence="2" id="KW-0843">Virulence</keyword>
<evidence type="ECO:0000313" key="4">
    <source>
        <dbReference type="EMBL" id="KAG9193233.1"/>
    </source>
</evidence>
<reference evidence="4" key="1">
    <citation type="submission" date="2021-07" db="EMBL/GenBank/DDBJ databases">
        <title>Genome Resource of American Ginseng Black Spot Pathogen Alternaria panax.</title>
        <authorList>
            <person name="Qiu C."/>
            <person name="Wang W."/>
            <person name="Liu Z."/>
        </authorList>
    </citation>
    <scope>NUCLEOTIDE SEQUENCE</scope>
    <source>
        <strain evidence="4">BNCC115425</strain>
    </source>
</reference>
<dbReference type="Pfam" id="PF05630">
    <property type="entry name" value="NPP1"/>
    <property type="match status" value="1"/>
</dbReference>
<name>A0AAD4IEI4_9PLEO</name>
<proteinExistence type="inferred from homology"/>
<protein>
    <recommendedName>
        <fullName evidence="6">Necrosis and ethylene inducing peptide 1</fullName>
    </recommendedName>
</protein>
<evidence type="ECO:0000256" key="3">
    <source>
        <dbReference type="SAM" id="SignalP"/>
    </source>
</evidence>
<dbReference type="InterPro" id="IPR008701">
    <property type="entry name" value="NPP1"/>
</dbReference>
<gene>
    <name evidence="4" type="ORF">G6011_03268</name>
</gene>
<evidence type="ECO:0000256" key="1">
    <source>
        <dbReference type="ARBA" id="ARBA00009520"/>
    </source>
</evidence>
<evidence type="ECO:0000256" key="2">
    <source>
        <dbReference type="ARBA" id="ARBA00023026"/>
    </source>
</evidence>
<dbReference type="EMBL" id="JAANER010000002">
    <property type="protein sequence ID" value="KAG9193233.1"/>
    <property type="molecule type" value="Genomic_DNA"/>
</dbReference>
<keyword evidence="5" id="KW-1185">Reference proteome</keyword>
<dbReference type="Proteomes" id="UP001199106">
    <property type="component" value="Unassembled WGS sequence"/>
</dbReference>
<accession>A0AAD4IEI4</accession>
<dbReference type="PIRSF" id="PIRSF029958">
    <property type="entry name" value="Necrosis-inducing_protein"/>
    <property type="match status" value="1"/>
</dbReference>
<feature type="chain" id="PRO_5042259797" description="Necrosis and ethylene inducing peptide 1" evidence="3">
    <location>
        <begin position="19"/>
        <end position="244"/>
    </location>
</feature>
<dbReference type="PANTHER" id="PTHR33657:SF8">
    <property type="entry name" value="DOMAIN PROTEIN, PUTATIVE (AFU_ORTHOLOGUE AFUA_5G00600)-RELATED"/>
    <property type="match status" value="1"/>
</dbReference>
<dbReference type="PANTHER" id="PTHR33657">
    <property type="entry name" value="DOMAIN PROTEIN, PUTATIVE (AFU_ORTHOLOGUE AFUA_5G00600)-RELATED"/>
    <property type="match status" value="1"/>
</dbReference>
<evidence type="ECO:0000313" key="5">
    <source>
        <dbReference type="Proteomes" id="UP001199106"/>
    </source>
</evidence>
<evidence type="ECO:0008006" key="6">
    <source>
        <dbReference type="Google" id="ProtNLM"/>
    </source>
</evidence>
<organism evidence="4 5">
    <name type="scientific">Alternaria panax</name>
    <dbReference type="NCBI Taxonomy" id="48097"/>
    <lineage>
        <taxon>Eukaryota</taxon>
        <taxon>Fungi</taxon>
        <taxon>Dikarya</taxon>
        <taxon>Ascomycota</taxon>
        <taxon>Pezizomycotina</taxon>
        <taxon>Dothideomycetes</taxon>
        <taxon>Pleosporomycetidae</taxon>
        <taxon>Pleosporales</taxon>
        <taxon>Pleosporineae</taxon>
        <taxon>Pleosporaceae</taxon>
        <taxon>Alternaria</taxon>
        <taxon>Alternaria sect. Panax</taxon>
    </lineage>
</organism>